<evidence type="ECO:0000256" key="1">
    <source>
        <dbReference type="ARBA" id="ARBA00004170"/>
    </source>
</evidence>
<dbReference type="GO" id="GO:0046872">
    <property type="term" value="F:metal ion binding"/>
    <property type="evidence" value="ECO:0007669"/>
    <property type="project" value="UniProtKB-KW"/>
</dbReference>
<feature type="compositionally biased region" description="Low complexity" evidence="6">
    <location>
        <begin position="155"/>
        <end position="169"/>
    </location>
</feature>
<evidence type="ECO:0000256" key="3">
    <source>
        <dbReference type="ARBA" id="ARBA00022801"/>
    </source>
</evidence>
<evidence type="ECO:0000259" key="7">
    <source>
        <dbReference type="PROSITE" id="PS51746"/>
    </source>
</evidence>
<dbReference type="InterPro" id="IPR036457">
    <property type="entry name" value="PPM-type-like_dom_sf"/>
</dbReference>
<keyword evidence="2" id="KW-0479">Metal-binding</keyword>
<evidence type="ECO:0000256" key="5">
    <source>
        <dbReference type="RuleBase" id="RU003465"/>
    </source>
</evidence>
<dbReference type="SUPFAM" id="SSF81606">
    <property type="entry name" value="PP2C-like"/>
    <property type="match status" value="1"/>
</dbReference>
<dbReference type="PROSITE" id="PS51746">
    <property type="entry name" value="PPM_2"/>
    <property type="match status" value="1"/>
</dbReference>
<protein>
    <recommendedName>
        <fullName evidence="7">PPM-type phosphatase domain-containing protein</fullName>
    </recommendedName>
</protein>
<dbReference type="PROSITE" id="PS01032">
    <property type="entry name" value="PPM_1"/>
    <property type="match status" value="1"/>
</dbReference>
<dbReference type="AlphaFoldDB" id="A0A813KXJ9"/>
<dbReference type="InterPro" id="IPR000222">
    <property type="entry name" value="PP2C_BS"/>
</dbReference>
<dbReference type="Pfam" id="PF00481">
    <property type="entry name" value="PP2C"/>
    <property type="match status" value="1"/>
</dbReference>
<name>A0A813KXJ9_POLGL</name>
<comment type="caution">
    <text evidence="8">The sequence shown here is derived from an EMBL/GenBank/DDBJ whole genome shotgun (WGS) entry which is preliminary data.</text>
</comment>
<gene>
    <name evidence="8" type="ORF">PGLA2088_LOCUS36070</name>
</gene>
<sequence length="517" mass="52630">MPPFGAAGAQSPGAAMLPSPAPPQAPSRSSLALGAGRSLALGGGVAVSGSSSSRNPGSDSFREGKDQLLQNGGNHRGISKQSLVPAPGPASSHVDSLEELLGLHTNSNSAPSSGRRPSQPSPSQPAQPAQPSQALPQGAGRGQTLPPRVSVNTGAAASTLSTPTSALAPGRRVQAGGSRSGSHDPVPASGTGTLATHAVASGTSSAPGASRNPAAAAPKLVISTSPWGQRSGSQTAAFCSVAEDPNESFRPYMEDGEKVVDPLLHSKGDTEECWGMFAVFDGHGGRSEVDYCQAKLHDVILAELQQATKDVPLAMATAFKKIDGQLAMLGAWKSGCTATVAIVHRRGAGLEGQAKLYVANVGDSRAVLVRSSGEGENFNETKRVSTDHIARDAAEAKRVVDDGGMVRNGRVGGSLSVSRSLGDHNLKSIGLSCIPDVSSCNVSSGQALVIASDGLWDALQDADAGEVLQDCIGRATANGGGQQAIAEHLRLNAAKDLVERAKELGSRDNILALVVFL</sequence>
<organism evidence="8 9">
    <name type="scientific">Polarella glacialis</name>
    <name type="common">Dinoflagellate</name>
    <dbReference type="NCBI Taxonomy" id="89957"/>
    <lineage>
        <taxon>Eukaryota</taxon>
        <taxon>Sar</taxon>
        <taxon>Alveolata</taxon>
        <taxon>Dinophyceae</taxon>
        <taxon>Suessiales</taxon>
        <taxon>Suessiaceae</taxon>
        <taxon>Polarella</taxon>
    </lineage>
</organism>
<dbReference type="GO" id="GO:0016020">
    <property type="term" value="C:membrane"/>
    <property type="evidence" value="ECO:0007669"/>
    <property type="project" value="UniProtKB-SubCell"/>
</dbReference>
<dbReference type="PANTHER" id="PTHR47992">
    <property type="entry name" value="PROTEIN PHOSPHATASE"/>
    <property type="match status" value="1"/>
</dbReference>
<reference evidence="8" key="1">
    <citation type="submission" date="2021-02" db="EMBL/GenBank/DDBJ databases">
        <authorList>
            <person name="Dougan E. K."/>
            <person name="Rhodes N."/>
            <person name="Thang M."/>
            <person name="Chan C."/>
        </authorList>
    </citation>
    <scope>NUCLEOTIDE SEQUENCE</scope>
</reference>
<dbReference type="SMART" id="SM00331">
    <property type="entry name" value="PP2C_SIG"/>
    <property type="match status" value="1"/>
</dbReference>
<dbReference type="Proteomes" id="UP000626109">
    <property type="component" value="Unassembled WGS sequence"/>
</dbReference>
<accession>A0A813KXJ9</accession>
<dbReference type="EMBL" id="CAJNNW010032026">
    <property type="protein sequence ID" value="CAE8710686.1"/>
    <property type="molecule type" value="Genomic_DNA"/>
</dbReference>
<dbReference type="GO" id="GO:0004722">
    <property type="term" value="F:protein serine/threonine phosphatase activity"/>
    <property type="evidence" value="ECO:0007669"/>
    <property type="project" value="InterPro"/>
</dbReference>
<dbReference type="CDD" id="cd00143">
    <property type="entry name" value="PP2Cc"/>
    <property type="match status" value="1"/>
</dbReference>
<feature type="compositionally biased region" description="Low complexity" evidence="6">
    <location>
        <begin position="109"/>
        <end position="118"/>
    </location>
</feature>
<evidence type="ECO:0000256" key="6">
    <source>
        <dbReference type="SAM" id="MobiDB-lite"/>
    </source>
</evidence>
<dbReference type="InterPro" id="IPR015655">
    <property type="entry name" value="PP2C"/>
</dbReference>
<dbReference type="InterPro" id="IPR001932">
    <property type="entry name" value="PPM-type_phosphatase-like_dom"/>
</dbReference>
<feature type="compositionally biased region" description="Low complexity" evidence="6">
    <location>
        <begin position="126"/>
        <end position="138"/>
    </location>
</feature>
<keyword evidence="4 5" id="KW-0904">Protein phosphatase</keyword>
<evidence type="ECO:0000256" key="4">
    <source>
        <dbReference type="ARBA" id="ARBA00022912"/>
    </source>
</evidence>
<feature type="domain" description="PPM-type phosphatase" evidence="7">
    <location>
        <begin position="238"/>
        <end position="517"/>
    </location>
</feature>
<comment type="subcellular location">
    <subcellularLocation>
        <location evidence="1">Membrane</location>
        <topology evidence="1">Peripheral membrane protein</topology>
    </subcellularLocation>
</comment>
<feature type="compositionally biased region" description="Low complexity" evidence="6">
    <location>
        <begin position="26"/>
        <end position="40"/>
    </location>
</feature>
<comment type="similarity">
    <text evidence="5">Belongs to the PP2C family.</text>
</comment>
<proteinExistence type="inferred from homology"/>
<evidence type="ECO:0000313" key="9">
    <source>
        <dbReference type="Proteomes" id="UP000626109"/>
    </source>
</evidence>
<keyword evidence="3 5" id="KW-0378">Hydrolase</keyword>
<dbReference type="SMART" id="SM00332">
    <property type="entry name" value="PP2Cc"/>
    <property type="match status" value="1"/>
</dbReference>
<dbReference type="Gene3D" id="3.60.40.10">
    <property type="entry name" value="PPM-type phosphatase domain"/>
    <property type="match status" value="1"/>
</dbReference>
<feature type="region of interest" description="Disordered" evidence="6">
    <location>
        <begin position="1"/>
        <end position="193"/>
    </location>
</feature>
<evidence type="ECO:0000313" key="8">
    <source>
        <dbReference type="EMBL" id="CAE8710686.1"/>
    </source>
</evidence>
<evidence type="ECO:0000256" key="2">
    <source>
        <dbReference type="ARBA" id="ARBA00022723"/>
    </source>
</evidence>